<evidence type="ECO:0000256" key="1">
    <source>
        <dbReference type="SAM" id="MobiDB-lite"/>
    </source>
</evidence>
<feature type="compositionally biased region" description="Low complexity" evidence="1">
    <location>
        <begin position="52"/>
        <end position="64"/>
    </location>
</feature>
<evidence type="ECO:0000313" key="2">
    <source>
        <dbReference type="EMBL" id="CAD8527196.1"/>
    </source>
</evidence>
<name>A0A7S0IP86_9EUKA</name>
<protein>
    <submittedName>
        <fullName evidence="2">Uncharacterized protein</fullName>
    </submittedName>
</protein>
<feature type="compositionally biased region" description="Basic residues" evidence="1">
    <location>
        <begin position="15"/>
        <end position="25"/>
    </location>
</feature>
<dbReference type="EMBL" id="HBER01004855">
    <property type="protein sequence ID" value="CAD8527196.1"/>
    <property type="molecule type" value="Transcribed_RNA"/>
</dbReference>
<proteinExistence type="predicted"/>
<gene>
    <name evidence="2" type="ORF">CLEP1334_LOCUS2417</name>
</gene>
<organism evidence="2">
    <name type="scientific">Calcidiscus leptoporus</name>
    <dbReference type="NCBI Taxonomy" id="127549"/>
    <lineage>
        <taxon>Eukaryota</taxon>
        <taxon>Haptista</taxon>
        <taxon>Haptophyta</taxon>
        <taxon>Prymnesiophyceae</taxon>
        <taxon>Coccolithales</taxon>
        <taxon>Calcidiscaceae</taxon>
        <taxon>Calcidiscus</taxon>
    </lineage>
</organism>
<sequence length="287" mass="31728">MGSSHQMLGMGSMRRSNKGSIRRSSKSMPRSESAPLLAPLWEPSDDVHELDAPPSLLGSSASADHSGPKLNGFADSHGGDVSHSLPDAWQALLGAVSAISASSEHFDERLLANLTQSELVAAAHESLLDSVPLRLDFGVLDQFYVMKKELSACTDFKVLEGVERSTHKNFSLKIVPRAKGRRLRAVKPLEPLQVSYLIMSFVHEVYVHPNYVCVCLKWGMHEIDSSHQLSAWIVEASHLLDELVQSHPSLTASSRRYLRLSAKELQRLLLRTACLDLYLNSNLWLPA</sequence>
<reference evidence="2" key="1">
    <citation type="submission" date="2021-01" db="EMBL/GenBank/DDBJ databases">
        <authorList>
            <person name="Corre E."/>
            <person name="Pelletier E."/>
            <person name="Niang G."/>
            <person name="Scheremetjew M."/>
            <person name="Finn R."/>
            <person name="Kale V."/>
            <person name="Holt S."/>
            <person name="Cochrane G."/>
            <person name="Meng A."/>
            <person name="Brown T."/>
            <person name="Cohen L."/>
        </authorList>
    </citation>
    <scope>NUCLEOTIDE SEQUENCE</scope>
    <source>
        <strain evidence="2">RCC1130</strain>
    </source>
</reference>
<dbReference type="AlphaFoldDB" id="A0A7S0IP86"/>
<feature type="region of interest" description="Disordered" evidence="1">
    <location>
        <begin position="1"/>
        <end position="77"/>
    </location>
</feature>
<accession>A0A7S0IP86</accession>